<evidence type="ECO:0000313" key="2">
    <source>
        <dbReference type="Proteomes" id="UP000244224"/>
    </source>
</evidence>
<reference evidence="1 2" key="1">
    <citation type="submission" date="2018-04" db="EMBL/GenBank/DDBJ databases">
        <title>Genomic Encyclopedia of Archaeal and Bacterial Type Strains, Phase II (KMG-II): from individual species to whole genera.</title>
        <authorList>
            <person name="Goeker M."/>
        </authorList>
    </citation>
    <scope>NUCLEOTIDE SEQUENCE [LARGE SCALE GENOMIC DNA]</scope>
    <source>
        <strain evidence="1 2">DSM 21823</strain>
    </source>
</reference>
<dbReference type="OrthoDB" id="9870963at2"/>
<name>A0A2T6AZ69_9RHOB</name>
<gene>
    <name evidence="1" type="ORF">C8N34_108214</name>
</gene>
<evidence type="ECO:0000313" key="1">
    <source>
        <dbReference type="EMBL" id="PTX49104.1"/>
    </source>
</evidence>
<organism evidence="1 2">
    <name type="scientific">Gemmobacter caeni</name>
    <dbReference type="NCBI Taxonomy" id="589035"/>
    <lineage>
        <taxon>Bacteria</taxon>
        <taxon>Pseudomonadati</taxon>
        <taxon>Pseudomonadota</taxon>
        <taxon>Alphaproteobacteria</taxon>
        <taxon>Rhodobacterales</taxon>
        <taxon>Paracoccaceae</taxon>
        <taxon>Gemmobacter</taxon>
    </lineage>
</organism>
<keyword evidence="2" id="KW-1185">Reference proteome</keyword>
<dbReference type="AlphaFoldDB" id="A0A2T6AZ69"/>
<proteinExistence type="predicted"/>
<accession>A0A2T6AZ69</accession>
<dbReference type="EMBL" id="QBKP01000008">
    <property type="protein sequence ID" value="PTX49104.1"/>
    <property type="molecule type" value="Genomic_DNA"/>
</dbReference>
<comment type="caution">
    <text evidence="1">The sequence shown here is derived from an EMBL/GenBank/DDBJ whole genome shotgun (WGS) entry which is preliminary data.</text>
</comment>
<sequence length="72" mass="8385">MAKDELTIWRLTWSHATGVYWLGMRICQASDAESWLDIFRKNESGVTFEASRKKPALPDNARQMARHVAMFR</sequence>
<dbReference type="RefSeq" id="WP_145693840.1">
    <property type="nucleotide sequence ID" value="NZ_QBKP01000008.1"/>
</dbReference>
<dbReference type="Proteomes" id="UP000244224">
    <property type="component" value="Unassembled WGS sequence"/>
</dbReference>
<protein>
    <submittedName>
        <fullName evidence="1">Uncharacterized protein</fullName>
    </submittedName>
</protein>